<evidence type="ECO:0000313" key="11">
    <source>
        <dbReference type="EMBL" id="RZS91835.1"/>
    </source>
</evidence>
<keyword evidence="6 7" id="KW-0804">Transcription</keyword>
<dbReference type="SUPFAM" id="SSF88946">
    <property type="entry name" value="Sigma2 domain of RNA polymerase sigma factors"/>
    <property type="match status" value="1"/>
</dbReference>
<feature type="domain" description="RNA polymerase sigma factor 70 region 4 type 2" evidence="9">
    <location>
        <begin position="139"/>
        <end position="190"/>
    </location>
</feature>
<dbReference type="PROSITE" id="PS01063">
    <property type="entry name" value="SIGMA70_ECF"/>
    <property type="match status" value="1"/>
</dbReference>
<dbReference type="Gene3D" id="1.10.1740.10">
    <property type="match status" value="1"/>
</dbReference>
<evidence type="ECO:0000259" key="10">
    <source>
        <dbReference type="Pfam" id="PF12680"/>
    </source>
</evidence>
<name>A0A4Q7NX52_9ACTN</name>
<dbReference type="NCBIfam" id="TIGR02960">
    <property type="entry name" value="SigX5"/>
    <property type="match status" value="1"/>
</dbReference>
<dbReference type="InterPro" id="IPR013325">
    <property type="entry name" value="RNA_pol_sigma_r2"/>
</dbReference>
<evidence type="ECO:0000256" key="5">
    <source>
        <dbReference type="ARBA" id="ARBA00023125"/>
    </source>
</evidence>
<dbReference type="InterPro" id="IPR000838">
    <property type="entry name" value="RNA_pol_sigma70_ECF_CS"/>
</dbReference>
<dbReference type="GO" id="GO:0006950">
    <property type="term" value="P:response to stress"/>
    <property type="evidence" value="ECO:0007669"/>
    <property type="project" value="UniProtKB-ARBA"/>
</dbReference>
<dbReference type="PANTHER" id="PTHR43133:SF65">
    <property type="entry name" value="ECF RNA POLYMERASE SIGMA FACTOR SIGG"/>
    <property type="match status" value="1"/>
</dbReference>
<dbReference type="InterPro" id="IPR039425">
    <property type="entry name" value="RNA_pol_sigma-70-like"/>
</dbReference>
<dbReference type="GO" id="GO:0003677">
    <property type="term" value="F:DNA binding"/>
    <property type="evidence" value="ECO:0007669"/>
    <property type="project" value="UniProtKB-KW"/>
</dbReference>
<dbReference type="InterPro" id="IPR032710">
    <property type="entry name" value="NTF2-like_dom_sf"/>
</dbReference>
<keyword evidence="3 7" id="KW-0805">Transcription regulation</keyword>
<dbReference type="InterPro" id="IPR014284">
    <property type="entry name" value="RNA_pol_sigma-70_dom"/>
</dbReference>
<dbReference type="EMBL" id="SGXD01000001">
    <property type="protein sequence ID" value="RZS91835.1"/>
    <property type="molecule type" value="Genomic_DNA"/>
</dbReference>
<dbReference type="Proteomes" id="UP000293638">
    <property type="component" value="Unassembled WGS sequence"/>
</dbReference>
<organism evidence="11 12">
    <name type="scientific">Motilibacter rhizosphaerae</name>
    <dbReference type="NCBI Taxonomy" id="598652"/>
    <lineage>
        <taxon>Bacteria</taxon>
        <taxon>Bacillati</taxon>
        <taxon>Actinomycetota</taxon>
        <taxon>Actinomycetes</taxon>
        <taxon>Motilibacterales</taxon>
        <taxon>Motilibacteraceae</taxon>
        <taxon>Motilibacter</taxon>
    </lineage>
</organism>
<reference evidence="11 12" key="1">
    <citation type="submission" date="2019-02" db="EMBL/GenBank/DDBJ databases">
        <title>Genomic Encyclopedia of Type Strains, Phase IV (KMG-IV): sequencing the most valuable type-strain genomes for metagenomic binning, comparative biology and taxonomic classification.</title>
        <authorList>
            <person name="Goeker M."/>
        </authorList>
    </citation>
    <scope>NUCLEOTIDE SEQUENCE [LARGE SCALE GENOMIC DNA]</scope>
    <source>
        <strain evidence="11 12">DSM 45622</strain>
    </source>
</reference>
<dbReference type="CDD" id="cd06171">
    <property type="entry name" value="Sigma70_r4"/>
    <property type="match status" value="1"/>
</dbReference>
<dbReference type="Pfam" id="PF08281">
    <property type="entry name" value="Sigma70_r4_2"/>
    <property type="match status" value="1"/>
</dbReference>
<dbReference type="InterPro" id="IPR007627">
    <property type="entry name" value="RNA_pol_sigma70_r2"/>
</dbReference>
<keyword evidence="12" id="KW-1185">Reference proteome</keyword>
<dbReference type="Gene3D" id="3.10.450.50">
    <property type="match status" value="1"/>
</dbReference>
<dbReference type="Gene3D" id="1.10.10.10">
    <property type="entry name" value="Winged helix-like DNA-binding domain superfamily/Winged helix DNA-binding domain"/>
    <property type="match status" value="1"/>
</dbReference>
<keyword evidence="4 7" id="KW-0731">Sigma factor</keyword>
<keyword evidence="5 7" id="KW-0238">DNA-binding</keyword>
<dbReference type="PANTHER" id="PTHR43133">
    <property type="entry name" value="RNA POLYMERASE ECF-TYPE SIGMA FACTO"/>
    <property type="match status" value="1"/>
</dbReference>
<evidence type="ECO:0000256" key="4">
    <source>
        <dbReference type="ARBA" id="ARBA00023082"/>
    </source>
</evidence>
<feature type="domain" description="SnoaL-like" evidence="10">
    <location>
        <begin position="212"/>
        <end position="261"/>
    </location>
</feature>
<dbReference type="InterPro" id="IPR036388">
    <property type="entry name" value="WH-like_DNA-bd_sf"/>
</dbReference>
<dbReference type="SUPFAM" id="SSF88659">
    <property type="entry name" value="Sigma3 and sigma4 domains of RNA polymerase sigma factors"/>
    <property type="match status" value="1"/>
</dbReference>
<evidence type="ECO:0000256" key="3">
    <source>
        <dbReference type="ARBA" id="ARBA00023015"/>
    </source>
</evidence>
<dbReference type="NCBIfam" id="NF006089">
    <property type="entry name" value="PRK08241.1"/>
    <property type="match status" value="1"/>
</dbReference>
<dbReference type="Pfam" id="PF04542">
    <property type="entry name" value="Sigma70_r2"/>
    <property type="match status" value="1"/>
</dbReference>
<feature type="domain" description="RNA polymerase sigma-70 region 2" evidence="8">
    <location>
        <begin position="20"/>
        <end position="87"/>
    </location>
</feature>
<evidence type="ECO:0000313" key="12">
    <source>
        <dbReference type="Proteomes" id="UP000293638"/>
    </source>
</evidence>
<dbReference type="InterPro" id="IPR014305">
    <property type="entry name" value="RNA_pol_sigma-G_actinobac"/>
</dbReference>
<dbReference type="GO" id="GO:0006352">
    <property type="term" value="P:DNA-templated transcription initiation"/>
    <property type="evidence" value="ECO:0007669"/>
    <property type="project" value="InterPro"/>
</dbReference>
<evidence type="ECO:0000259" key="8">
    <source>
        <dbReference type="Pfam" id="PF04542"/>
    </source>
</evidence>
<evidence type="ECO:0000256" key="7">
    <source>
        <dbReference type="RuleBase" id="RU000716"/>
    </source>
</evidence>
<dbReference type="NCBIfam" id="TIGR02937">
    <property type="entry name" value="sigma70-ECF"/>
    <property type="match status" value="1"/>
</dbReference>
<accession>A0A4Q7NX52</accession>
<dbReference type="RefSeq" id="WP_130491856.1">
    <property type="nucleotide sequence ID" value="NZ_SGXD01000001.1"/>
</dbReference>
<sequence length="343" mass="36832">MSTLLERARSGDRRAFDVLVGPHRTELQVHCYRMLGSLEDAEDVVQETLLAAWTGLAGYGARSSLRTWLYSIATNRCLNHRRTASRRPRAALPVGVPAPTGQGDVAWLQPFPDALLEGLPDEQPGPEAQYESRETITLAFVSALQRLPAKQRAVLILRDVLGYSAKETAALLEASTMTVNNALNRARASLERSPASAEGRPVQPSREDAALVDSFVEAFLSLDVDAMVALMSADVRLRMPPTPGEYHGRDAAHRFLTAVTAGRRGPALLVPTRANTHAAWGIYVDDTTTGLLRLSGFEVVAVGEAGIVRLTRFSDEVAPWFGLAVTLPAGSTAALELDAAGGG</sequence>
<comment type="caution">
    <text evidence="11">The sequence shown here is derived from an EMBL/GenBank/DDBJ whole genome shotgun (WGS) entry which is preliminary data.</text>
</comment>
<dbReference type="Pfam" id="PF12680">
    <property type="entry name" value="SnoaL_2"/>
    <property type="match status" value="1"/>
</dbReference>
<dbReference type="InterPro" id="IPR037401">
    <property type="entry name" value="SnoaL-like"/>
</dbReference>
<evidence type="ECO:0000256" key="2">
    <source>
        <dbReference type="ARBA" id="ARBA00011344"/>
    </source>
</evidence>
<dbReference type="InterPro" id="IPR013324">
    <property type="entry name" value="RNA_pol_sigma_r3/r4-like"/>
</dbReference>
<proteinExistence type="inferred from homology"/>
<evidence type="ECO:0000256" key="6">
    <source>
        <dbReference type="ARBA" id="ARBA00023163"/>
    </source>
</evidence>
<dbReference type="GO" id="GO:0016987">
    <property type="term" value="F:sigma factor activity"/>
    <property type="evidence" value="ECO:0007669"/>
    <property type="project" value="UniProtKB-KW"/>
</dbReference>
<dbReference type="SUPFAM" id="SSF54427">
    <property type="entry name" value="NTF2-like"/>
    <property type="match status" value="1"/>
</dbReference>
<dbReference type="InterPro" id="IPR013249">
    <property type="entry name" value="RNA_pol_sigma70_r4_t2"/>
</dbReference>
<dbReference type="OrthoDB" id="6689546at2"/>
<evidence type="ECO:0000259" key="9">
    <source>
        <dbReference type="Pfam" id="PF08281"/>
    </source>
</evidence>
<protein>
    <recommendedName>
        <fullName evidence="7">RNA polymerase sigma factor</fullName>
    </recommendedName>
</protein>
<dbReference type="AlphaFoldDB" id="A0A4Q7NX52"/>
<comment type="subunit">
    <text evidence="2">Interacts transiently with the RNA polymerase catalytic core formed by RpoA, RpoB, RpoC and RpoZ (2 alpha, 1 beta, 1 beta' and 1 omega subunit) to form the RNA polymerase holoenzyme that can initiate transcription.</text>
</comment>
<evidence type="ECO:0000256" key="1">
    <source>
        <dbReference type="ARBA" id="ARBA00010641"/>
    </source>
</evidence>
<comment type="similarity">
    <text evidence="1 7">Belongs to the sigma-70 factor family. ECF subfamily.</text>
</comment>
<gene>
    <name evidence="11" type="ORF">EV189_1087</name>
</gene>